<evidence type="ECO:0000313" key="1">
    <source>
        <dbReference type="Proteomes" id="UP000887577"/>
    </source>
</evidence>
<organism evidence="1 2">
    <name type="scientific">Panagrolaimus superbus</name>
    <dbReference type="NCBI Taxonomy" id="310955"/>
    <lineage>
        <taxon>Eukaryota</taxon>
        <taxon>Metazoa</taxon>
        <taxon>Ecdysozoa</taxon>
        <taxon>Nematoda</taxon>
        <taxon>Chromadorea</taxon>
        <taxon>Rhabditida</taxon>
        <taxon>Tylenchina</taxon>
        <taxon>Panagrolaimomorpha</taxon>
        <taxon>Panagrolaimoidea</taxon>
        <taxon>Panagrolaimidae</taxon>
        <taxon>Panagrolaimus</taxon>
    </lineage>
</organism>
<proteinExistence type="predicted"/>
<evidence type="ECO:0000313" key="2">
    <source>
        <dbReference type="WBParaSite" id="PSU_v2.g3650.t1"/>
    </source>
</evidence>
<sequence>MEKEEKFCTRKHICELRKFNPKKFENIQILEATNFEIVEYDRRGVTREKLILFPINGDRRQCYEYFWNESTKRFICLGCSNKGKPSFAKICEKNGRKVVEIAAATKHICEIREYNPKNYDLKIVKAPDFKIIKTDDEEFTTKSPILFIFCPTNKKLGYEYSWDPRCLCYICLGCHGFKQRTTATVRRGLNGEEEFVKLSKTLHICNLREFDPEKFKPNIIIKKSDFIMHEQNICGSIKKKLFVFTSKDRKMGYKFAYYEGYHNVSYFYCIKCKNQNHSIPAKIYTDKNGNEYLSMRDKKHICEPIEYVIDEYESRKIVKAPRYQLIQRNIRNRMLERLIVFTDDEKSLCYEYTKGPKSYVCNICGYNYKHNVFAKLIKDKNGAEEEYVELGPNEHKCSPIKFEPPEALIVNLPNFKIETFTKNGVQRKSLIIFSSKNKKLKYNYFFAAKTKSFVCGKCSKKNKRITAKLLKNENGEDYLELNSKNHLCKPR</sequence>
<protein>
    <submittedName>
        <fullName evidence="2">Uncharacterized protein</fullName>
    </submittedName>
</protein>
<dbReference type="WBParaSite" id="PSU_v2.g3650.t1">
    <property type="protein sequence ID" value="PSU_v2.g3650.t1"/>
    <property type="gene ID" value="PSU_v2.g3650"/>
</dbReference>
<dbReference type="Proteomes" id="UP000887577">
    <property type="component" value="Unplaced"/>
</dbReference>
<accession>A0A914YUI8</accession>
<keyword evidence="1" id="KW-1185">Reference proteome</keyword>
<name>A0A914YUI8_9BILA</name>
<dbReference type="AlphaFoldDB" id="A0A914YUI8"/>
<reference evidence="2" key="1">
    <citation type="submission" date="2022-11" db="UniProtKB">
        <authorList>
            <consortium name="WormBaseParasite"/>
        </authorList>
    </citation>
    <scope>IDENTIFICATION</scope>
</reference>